<keyword evidence="5 8" id="KW-0418">Kinase</keyword>
<dbReference type="InterPro" id="IPR018484">
    <property type="entry name" value="FGGY_N"/>
</dbReference>
<evidence type="ECO:0000256" key="11">
    <source>
        <dbReference type="SAM" id="MobiDB-lite"/>
    </source>
</evidence>
<dbReference type="PIRSF" id="PIRSF000538">
    <property type="entry name" value="GlpK"/>
    <property type="match status" value="1"/>
</dbReference>
<keyword evidence="6 8" id="KW-0067">ATP-binding</keyword>
<dbReference type="EC" id="2.7.1.17" evidence="8 10"/>
<dbReference type="InterPro" id="IPR018485">
    <property type="entry name" value="FGGY_C"/>
</dbReference>
<dbReference type="InterPro" id="IPR043129">
    <property type="entry name" value="ATPase_NBD"/>
</dbReference>
<evidence type="ECO:0000256" key="1">
    <source>
        <dbReference type="ARBA" id="ARBA00009156"/>
    </source>
</evidence>
<dbReference type="Pfam" id="PF02782">
    <property type="entry name" value="FGGY_C"/>
    <property type="match status" value="1"/>
</dbReference>
<feature type="site" description="Important for activity" evidence="8">
    <location>
        <position position="7"/>
    </location>
</feature>
<evidence type="ECO:0000256" key="6">
    <source>
        <dbReference type="ARBA" id="ARBA00022840"/>
    </source>
</evidence>
<dbReference type="PANTHER" id="PTHR43095:SF5">
    <property type="entry name" value="XYLULOSE KINASE"/>
    <property type="match status" value="1"/>
</dbReference>
<feature type="active site" description="Proton acceptor" evidence="8">
    <location>
        <position position="218"/>
    </location>
</feature>
<protein>
    <recommendedName>
        <fullName evidence="8 10">Xylulose kinase</fullName>
        <shortName evidence="8 10">Xylulokinase</shortName>
        <ecNumber evidence="8 10">2.7.1.17</ecNumber>
    </recommendedName>
</protein>
<evidence type="ECO:0000256" key="10">
    <source>
        <dbReference type="RuleBase" id="RU364073"/>
    </source>
</evidence>
<keyword evidence="7 8" id="KW-0119">Carbohydrate metabolism</keyword>
<reference evidence="15" key="1">
    <citation type="journal article" date="2019" name="Int. J. Syst. Evol. Microbiol.">
        <title>The Global Catalogue of Microorganisms (GCM) 10K type strain sequencing project: providing services to taxonomists for standard genome sequencing and annotation.</title>
        <authorList>
            <consortium name="The Broad Institute Genomics Platform"/>
            <consortium name="The Broad Institute Genome Sequencing Center for Infectious Disease"/>
            <person name="Wu L."/>
            <person name="Ma J."/>
        </authorList>
    </citation>
    <scope>NUCLEOTIDE SEQUENCE [LARGE SCALE GENOMIC DNA]</scope>
    <source>
        <strain evidence="15">JCM 16702</strain>
    </source>
</reference>
<dbReference type="PANTHER" id="PTHR43095">
    <property type="entry name" value="SUGAR KINASE"/>
    <property type="match status" value="1"/>
</dbReference>
<dbReference type="HAMAP" id="MF_02220">
    <property type="entry name" value="XylB"/>
    <property type="match status" value="1"/>
</dbReference>
<dbReference type="Pfam" id="PF00370">
    <property type="entry name" value="FGGY_N"/>
    <property type="match status" value="1"/>
</dbReference>
<evidence type="ECO:0000259" key="12">
    <source>
        <dbReference type="Pfam" id="PF00370"/>
    </source>
</evidence>
<sequence length="461" mass="47412">MLVAGIDSSTQSTKVVLCRAEDGRIVDQISAPHPDGTECHPRHWSDALDQARELLERADAVAVAAQQHGMVALDEGGEVVRPALLWNDTRSAPQARALVDELGGAKTWAERTGLVPVASFTVTKLRWMAEREPDNAARTAAVLLPHDWLTWRLGAAGHVTDRGDASGTGYWSPAEGRYLPEIAAAALGHEPGLPRVAAPGETVGETAWGARIGPGTGDNMGAALGLGLRAGDVVLSIGTSGTAYAVADRPAGDPSGLVAGFADATGRFLPLVCTLNAARVLTSAAAMVGADLDELSRLALAAEPGAGGLTLLPYLDGERTPDRPDATGVLSGLTTSNATRENIARAAVEALLCSLADAVDHLAAQGVRPRRTLLIGGGARSAAVRALAPAILGTPVTVPEPAEYVALGAARQAAWALAGTPEPPAWPDRPASEHEAAPGDAAAAESVRARYGVLRDATATW</sequence>
<dbReference type="Gene3D" id="3.30.420.40">
    <property type="match status" value="2"/>
</dbReference>
<evidence type="ECO:0000256" key="5">
    <source>
        <dbReference type="ARBA" id="ARBA00022777"/>
    </source>
</evidence>
<evidence type="ECO:0000256" key="8">
    <source>
        <dbReference type="HAMAP-Rule" id="MF_02220"/>
    </source>
</evidence>
<dbReference type="InterPro" id="IPR000577">
    <property type="entry name" value="Carb_kinase_FGGY"/>
</dbReference>
<dbReference type="Proteomes" id="UP001500683">
    <property type="component" value="Unassembled WGS sequence"/>
</dbReference>
<feature type="domain" description="Carbohydrate kinase FGGY N-terminal" evidence="12">
    <location>
        <begin position="3"/>
        <end position="207"/>
    </location>
</feature>
<evidence type="ECO:0000256" key="3">
    <source>
        <dbReference type="ARBA" id="ARBA00022679"/>
    </source>
</evidence>
<feature type="domain" description="Carbohydrate kinase FGGY C-terminal" evidence="13">
    <location>
        <begin position="234"/>
        <end position="417"/>
    </location>
</feature>
<keyword evidence="2 8" id="KW-0859">Xylose metabolism</keyword>
<comment type="function">
    <text evidence="8">Catalyzes the phosphorylation of D-xylulose to D-xylulose 5-phosphate.</text>
</comment>
<comment type="catalytic activity">
    <reaction evidence="8 10">
        <text>D-xylulose + ATP = D-xylulose 5-phosphate + ADP + H(+)</text>
        <dbReference type="Rhea" id="RHEA:10964"/>
        <dbReference type="ChEBI" id="CHEBI:15378"/>
        <dbReference type="ChEBI" id="CHEBI:17140"/>
        <dbReference type="ChEBI" id="CHEBI:30616"/>
        <dbReference type="ChEBI" id="CHEBI:57737"/>
        <dbReference type="ChEBI" id="CHEBI:456216"/>
        <dbReference type="EC" id="2.7.1.17"/>
    </reaction>
</comment>
<accession>A0ABP7WT63</accession>
<organism evidence="14 15">
    <name type="scientific">Actinomadura miaoliensis</name>
    <dbReference type="NCBI Taxonomy" id="430685"/>
    <lineage>
        <taxon>Bacteria</taxon>
        <taxon>Bacillati</taxon>
        <taxon>Actinomycetota</taxon>
        <taxon>Actinomycetes</taxon>
        <taxon>Streptosporangiales</taxon>
        <taxon>Thermomonosporaceae</taxon>
        <taxon>Actinomadura</taxon>
    </lineage>
</organism>
<dbReference type="CDD" id="cd07809">
    <property type="entry name" value="ASKHA_NBD_FGGY_BaXK-like"/>
    <property type="match status" value="1"/>
</dbReference>
<dbReference type="PROSITE" id="PS00445">
    <property type="entry name" value="FGGY_KINASES_2"/>
    <property type="match status" value="1"/>
</dbReference>
<dbReference type="InterPro" id="IPR018483">
    <property type="entry name" value="Carb_kinase_FGGY_CS"/>
</dbReference>
<feature type="region of interest" description="Disordered" evidence="11">
    <location>
        <begin position="419"/>
        <end position="443"/>
    </location>
</feature>
<dbReference type="EMBL" id="BAAAZG010000054">
    <property type="protein sequence ID" value="GAA4096218.1"/>
    <property type="molecule type" value="Genomic_DNA"/>
</dbReference>
<evidence type="ECO:0000256" key="4">
    <source>
        <dbReference type="ARBA" id="ARBA00022741"/>
    </source>
</evidence>
<comment type="similarity">
    <text evidence="1 8 9">Belongs to the FGGY kinase family.</text>
</comment>
<dbReference type="InterPro" id="IPR050406">
    <property type="entry name" value="FGGY_Carb_Kinase"/>
</dbReference>
<dbReference type="NCBIfam" id="TIGR01312">
    <property type="entry name" value="XylB"/>
    <property type="match status" value="1"/>
</dbReference>
<name>A0ABP7WT63_9ACTN</name>
<evidence type="ECO:0000256" key="9">
    <source>
        <dbReference type="RuleBase" id="RU003733"/>
    </source>
</evidence>
<dbReference type="RefSeq" id="WP_344956084.1">
    <property type="nucleotide sequence ID" value="NZ_BAAAZG010000054.1"/>
</dbReference>
<keyword evidence="4 8" id="KW-0547">Nucleotide-binding</keyword>
<keyword evidence="15" id="KW-1185">Reference proteome</keyword>
<evidence type="ECO:0000256" key="7">
    <source>
        <dbReference type="ARBA" id="ARBA00023277"/>
    </source>
</evidence>
<evidence type="ECO:0000259" key="13">
    <source>
        <dbReference type="Pfam" id="PF02782"/>
    </source>
</evidence>
<dbReference type="InterPro" id="IPR006000">
    <property type="entry name" value="Xylulokinase"/>
</dbReference>
<feature type="binding site" evidence="8">
    <location>
        <begin position="67"/>
        <end position="68"/>
    </location>
    <ligand>
        <name>substrate</name>
    </ligand>
</feature>
<comment type="caution">
    <text evidence="14">The sequence shown here is derived from an EMBL/GenBank/DDBJ whole genome shotgun (WGS) entry which is preliminary data.</text>
</comment>
<evidence type="ECO:0000256" key="2">
    <source>
        <dbReference type="ARBA" id="ARBA00022629"/>
    </source>
</evidence>
<evidence type="ECO:0000313" key="14">
    <source>
        <dbReference type="EMBL" id="GAA4096218.1"/>
    </source>
</evidence>
<dbReference type="SUPFAM" id="SSF53067">
    <property type="entry name" value="Actin-like ATPase domain"/>
    <property type="match status" value="2"/>
</dbReference>
<proteinExistence type="inferred from homology"/>
<keyword evidence="3 8" id="KW-0808">Transferase</keyword>
<gene>
    <name evidence="14" type="primary">xylB_3</name>
    <name evidence="8 10" type="synonym">xylB</name>
    <name evidence="14" type="ORF">GCM10022214_69670</name>
</gene>
<evidence type="ECO:0000313" key="15">
    <source>
        <dbReference type="Proteomes" id="UP001500683"/>
    </source>
</evidence>